<organism evidence="3">
    <name type="scientific">Tunturiibacter gelidiferens</name>
    <dbReference type="NCBI Taxonomy" id="3069689"/>
    <lineage>
        <taxon>Bacteria</taxon>
        <taxon>Pseudomonadati</taxon>
        <taxon>Acidobacteriota</taxon>
        <taxon>Terriglobia</taxon>
        <taxon>Terriglobales</taxon>
        <taxon>Acidobacteriaceae</taxon>
        <taxon>Tunturiibacter</taxon>
    </lineage>
</organism>
<dbReference type="RefSeq" id="WP_353073074.1">
    <property type="nucleotide sequence ID" value="NZ_CP132938.1"/>
</dbReference>
<keyword evidence="2" id="KW-0732">Signal</keyword>
<feature type="signal peptide" evidence="2">
    <location>
        <begin position="1"/>
        <end position="22"/>
    </location>
</feature>
<reference evidence="3" key="2">
    <citation type="journal article" date="2024" name="Environ. Microbiol.">
        <title>Genome analysis and description of Tunturibacter gen. nov. expands the diversity of Terriglobia in tundra soils.</title>
        <authorList>
            <person name="Messyasz A."/>
            <person name="Mannisto M.K."/>
            <person name="Kerkhof L.J."/>
            <person name="Haggblom M.M."/>
        </authorList>
    </citation>
    <scope>NUCLEOTIDE SEQUENCE</scope>
    <source>
        <strain evidence="3">M8UP39</strain>
    </source>
</reference>
<name>A0AAU7Z4S8_9BACT</name>
<protein>
    <recommendedName>
        <fullName evidence="4">Lipoprotein</fullName>
    </recommendedName>
</protein>
<dbReference type="KEGG" id="tgi:RBB81_06085"/>
<accession>A0AAU7Z4S8</accession>
<dbReference type="PROSITE" id="PS51257">
    <property type="entry name" value="PROKAR_LIPOPROTEIN"/>
    <property type="match status" value="1"/>
</dbReference>
<sequence length="247" mass="26899">MNRGLRVAVALVVGMAAPIVAAGCGKHEAQATAAAVPAPAMKPAPPTPIDTKKAEVGGPTWDPEWDKIVELALPPAMLSGQVPHDVRRFCPAFYGMAEDDKRAFWAYFFQALAGAEAGLEPTVQAKHAQPEMAVKDEVTGHQSRTSGLLQLTYGDQKRYGCDFDWDHDKKLKIDDPDRTILQPKNNLECGVKILDHQLIEKHKPLLSSSGYWSTLRPGTVSYRVFAKQMTNVPAACRVAGGRKVASR</sequence>
<reference evidence="3" key="1">
    <citation type="submission" date="2023-08" db="EMBL/GenBank/DDBJ databases">
        <authorList>
            <person name="Messyasz A."/>
            <person name="Mannisto M.K."/>
            <person name="Kerkhof L.J."/>
            <person name="Haggblom M."/>
        </authorList>
    </citation>
    <scope>NUCLEOTIDE SEQUENCE</scope>
    <source>
        <strain evidence="3">M8UP39</strain>
    </source>
</reference>
<gene>
    <name evidence="3" type="ORF">RBB81_06085</name>
</gene>
<dbReference type="EMBL" id="CP132938">
    <property type="protein sequence ID" value="XCB23490.1"/>
    <property type="molecule type" value="Genomic_DNA"/>
</dbReference>
<evidence type="ECO:0000313" key="3">
    <source>
        <dbReference type="EMBL" id="XCB23490.1"/>
    </source>
</evidence>
<feature type="chain" id="PRO_5043437063" description="Lipoprotein" evidence="2">
    <location>
        <begin position="23"/>
        <end position="247"/>
    </location>
</feature>
<evidence type="ECO:0000256" key="1">
    <source>
        <dbReference type="SAM" id="MobiDB-lite"/>
    </source>
</evidence>
<evidence type="ECO:0008006" key="4">
    <source>
        <dbReference type="Google" id="ProtNLM"/>
    </source>
</evidence>
<feature type="region of interest" description="Disordered" evidence="1">
    <location>
        <begin position="37"/>
        <end position="60"/>
    </location>
</feature>
<dbReference type="AlphaFoldDB" id="A0AAU7Z4S8"/>
<evidence type="ECO:0000256" key="2">
    <source>
        <dbReference type="SAM" id="SignalP"/>
    </source>
</evidence>
<proteinExistence type="predicted"/>